<evidence type="ECO:0000313" key="7">
    <source>
        <dbReference type="Proteomes" id="UP000039046"/>
    </source>
</evidence>
<keyword evidence="3" id="KW-0949">S-adenosyl-L-methionine</keyword>
<proteinExistence type="predicted"/>
<dbReference type="InterPro" id="IPR001077">
    <property type="entry name" value="COMT_C"/>
</dbReference>
<gene>
    <name evidence="6" type="ORF">VHEMI10712</name>
</gene>
<feature type="active site" description="Proton acceptor" evidence="4">
    <location>
        <position position="292"/>
    </location>
</feature>
<protein>
    <recommendedName>
        <fullName evidence="5">O-methyltransferase C-terminal domain-containing protein</fullName>
    </recommendedName>
</protein>
<evidence type="ECO:0000256" key="2">
    <source>
        <dbReference type="ARBA" id="ARBA00022679"/>
    </source>
</evidence>
<dbReference type="Pfam" id="PF00891">
    <property type="entry name" value="Methyltransf_2"/>
    <property type="match status" value="1"/>
</dbReference>
<dbReference type="AlphaFoldDB" id="A0A0A1TTN4"/>
<dbReference type="HOGENOM" id="CLU_005533_5_0_1"/>
<dbReference type="GO" id="GO:0008171">
    <property type="term" value="F:O-methyltransferase activity"/>
    <property type="evidence" value="ECO:0007669"/>
    <property type="project" value="InterPro"/>
</dbReference>
<dbReference type="PANTHER" id="PTHR43712:SF1">
    <property type="entry name" value="HYPOTHETICAL O-METHYLTRANSFERASE (EUROFUNG)-RELATED"/>
    <property type="match status" value="1"/>
</dbReference>
<organism evidence="6 7">
    <name type="scientific">[Torrubiella] hemipterigena</name>
    <dbReference type="NCBI Taxonomy" id="1531966"/>
    <lineage>
        <taxon>Eukaryota</taxon>
        <taxon>Fungi</taxon>
        <taxon>Dikarya</taxon>
        <taxon>Ascomycota</taxon>
        <taxon>Pezizomycotina</taxon>
        <taxon>Sordariomycetes</taxon>
        <taxon>Hypocreomycetidae</taxon>
        <taxon>Hypocreales</taxon>
        <taxon>Clavicipitaceae</taxon>
        <taxon>Clavicipitaceae incertae sedis</taxon>
        <taxon>'Torrubiella' clade</taxon>
    </lineage>
</organism>
<evidence type="ECO:0000313" key="6">
    <source>
        <dbReference type="EMBL" id="CEJ95217.1"/>
    </source>
</evidence>
<keyword evidence="7" id="KW-1185">Reference proteome</keyword>
<dbReference type="EMBL" id="CDHN01000009">
    <property type="protein sequence ID" value="CEJ95217.1"/>
    <property type="molecule type" value="Genomic_DNA"/>
</dbReference>
<evidence type="ECO:0000256" key="4">
    <source>
        <dbReference type="PIRSR" id="PIRSR005739-1"/>
    </source>
</evidence>
<accession>A0A0A1TTN4</accession>
<dbReference type="InterPro" id="IPR016461">
    <property type="entry name" value="COMT-like"/>
</dbReference>
<dbReference type="Gene3D" id="1.10.10.10">
    <property type="entry name" value="Winged helix-like DNA-binding domain superfamily/Winged helix DNA-binding domain"/>
    <property type="match status" value="1"/>
</dbReference>
<dbReference type="PANTHER" id="PTHR43712">
    <property type="entry name" value="PUTATIVE (AFU_ORTHOLOGUE AFUA_4G14580)-RELATED"/>
    <property type="match status" value="1"/>
</dbReference>
<sequence length="384" mass="43307">MNHQEKIDSLIHQLQKVSESSTEARSATIDAVRRLEHDIETEEFFNFRLQRLGLLLPVTKIAQDLKLYTILVENKAPLIVADIATKVNAAPLLIRRILRYLASEYQITETDVDTFTANHITRILADPLYGGVTRHTFSNVGPGLNALPDFLKETKYQDIDDALHTPAQKAFNTPLHMFQYLPSIPERWEPLQQTMAAIVRRVPWFTVFPFKQELASFQGETTFVDIGCGSGHQSRELLGAFPELYGKIIGEDLQQALAHAAPFDGVQIQAYDFFTPQPVKNAKFYYMRHILHDWPEPKALAILANIKAAMGSESQLLIDEVVIPNMGAHVHSTLLDLIMMASLAALERTADDWKRLLGKAGFKILRIDTYLPRVQASIIQAVPK</sequence>
<reference evidence="6 7" key="1">
    <citation type="journal article" date="2015" name="Genome Announc.">
        <title>Draft Genome Sequence and Gene Annotation of the Entomopathogenic Fungus Verticillium hemipterigenum.</title>
        <authorList>
            <person name="Horn F."/>
            <person name="Habel A."/>
            <person name="Scharf D.H."/>
            <person name="Dworschak J."/>
            <person name="Brakhage A.A."/>
            <person name="Guthke R."/>
            <person name="Hertweck C."/>
            <person name="Linde J."/>
        </authorList>
    </citation>
    <scope>NUCLEOTIDE SEQUENCE [LARGE SCALE GENOMIC DNA]</scope>
</reference>
<dbReference type="InterPro" id="IPR036388">
    <property type="entry name" value="WH-like_DNA-bd_sf"/>
</dbReference>
<dbReference type="OrthoDB" id="2410195at2759"/>
<dbReference type="PIRSF" id="PIRSF005739">
    <property type="entry name" value="O-mtase"/>
    <property type="match status" value="1"/>
</dbReference>
<evidence type="ECO:0000256" key="3">
    <source>
        <dbReference type="ARBA" id="ARBA00022691"/>
    </source>
</evidence>
<dbReference type="GO" id="GO:0032259">
    <property type="term" value="P:methylation"/>
    <property type="evidence" value="ECO:0007669"/>
    <property type="project" value="UniProtKB-KW"/>
</dbReference>
<dbReference type="Gene3D" id="3.40.50.150">
    <property type="entry name" value="Vaccinia Virus protein VP39"/>
    <property type="match status" value="1"/>
</dbReference>
<keyword evidence="2" id="KW-0808">Transferase</keyword>
<evidence type="ECO:0000259" key="5">
    <source>
        <dbReference type="Pfam" id="PF00891"/>
    </source>
</evidence>
<dbReference type="SUPFAM" id="SSF53335">
    <property type="entry name" value="S-adenosyl-L-methionine-dependent methyltransferases"/>
    <property type="match status" value="1"/>
</dbReference>
<dbReference type="Proteomes" id="UP000039046">
    <property type="component" value="Unassembled WGS sequence"/>
</dbReference>
<dbReference type="PROSITE" id="PS51683">
    <property type="entry name" value="SAM_OMT_II"/>
    <property type="match status" value="1"/>
</dbReference>
<keyword evidence="1" id="KW-0489">Methyltransferase</keyword>
<dbReference type="InterPro" id="IPR029063">
    <property type="entry name" value="SAM-dependent_MTases_sf"/>
</dbReference>
<feature type="domain" description="O-methyltransferase C-terminal" evidence="5">
    <location>
        <begin position="216"/>
        <end position="363"/>
    </location>
</feature>
<dbReference type="SUPFAM" id="SSF46785">
    <property type="entry name" value="Winged helix' DNA-binding domain"/>
    <property type="match status" value="1"/>
</dbReference>
<name>A0A0A1TTN4_9HYPO</name>
<evidence type="ECO:0000256" key="1">
    <source>
        <dbReference type="ARBA" id="ARBA00022603"/>
    </source>
</evidence>
<dbReference type="InterPro" id="IPR036390">
    <property type="entry name" value="WH_DNA-bd_sf"/>
</dbReference>